<dbReference type="STRING" id="1353952.A0A165IQC7"/>
<dbReference type="PROSITE" id="PS50102">
    <property type="entry name" value="RRM"/>
    <property type="match status" value="1"/>
</dbReference>
<dbReference type="OrthoDB" id="346839at2759"/>
<proteinExistence type="predicted"/>
<protein>
    <recommendedName>
        <fullName evidence="4">RRM domain-containing protein</fullName>
    </recommendedName>
</protein>
<dbReference type="Pfam" id="PF00076">
    <property type="entry name" value="RRM_1"/>
    <property type="match status" value="1"/>
</dbReference>
<evidence type="ECO:0000259" key="4">
    <source>
        <dbReference type="PROSITE" id="PS50102"/>
    </source>
</evidence>
<dbReference type="Gene3D" id="3.30.70.330">
    <property type="match status" value="1"/>
</dbReference>
<dbReference type="InterPro" id="IPR012677">
    <property type="entry name" value="Nucleotide-bd_a/b_plait_sf"/>
</dbReference>
<dbReference type="AlphaFoldDB" id="A0A165IQC7"/>
<name>A0A165IQC7_9BASI</name>
<dbReference type="InterPro" id="IPR051229">
    <property type="entry name" value="ALYREF_mRNA_export"/>
</dbReference>
<evidence type="ECO:0000313" key="6">
    <source>
        <dbReference type="Proteomes" id="UP000076842"/>
    </source>
</evidence>
<feature type="compositionally biased region" description="Basic residues" evidence="3">
    <location>
        <begin position="15"/>
        <end position="25"/>
    </location>
</feature>
<dbReference type="InterPro" id="IPR035979">
    <property type="entry name" value="RBD_domain_sf"/>
</dbReference>
<evidence type="ECO:0000256" key="3">
    <source>
        <dbReference type="SAM" id="MobiDB-lite"/>
    </source>
</evidence>
<dbReference type="FunCoup" id="A0A165IQC7">
    <property type="interactions" value="572"/>
</dbReference>
<dbReference type="SUPFAM" id="SSF54928">
    <property type="entry name" value="RNA-binding domain, RBD"/>
    <property type="match status" value="1"/>
</dbReference>
<keyword evidence="1 2" id="KW-0694">RNA-binding</keyword>
<feature type="domain" description="RRM" evidence="4">
    <location>
        <begin position="72"/>
        <end position="150"/>
    </location>
</feature>
<dbReference type="InParanoid" id="A0A165IQC7"/>
<reference evidence="5 6" key="1">
    <citation type="journal article" date="2016" name="Mol. Biol. Evol.">
        <title>Comparative Genomics of Early-Diverging Mushroom-Forming Fungi Provides Insights into the Origins of Lignocellulose Decay Capabilities.</title>
        <authorList>
            <person name="Nagy L.G."/>
            <person name="Riley R."/>
            <person name="Tritt A."/>
            <person name="Adam C."/>
            <person name="Daum C."/>
            <person name="Floudas D."/>
            <person name="Sun H."/>
            <person name="Yadav J.S."/>
            <person name="Pangilinan J."/>
            <person name="Larsson K.H."/>
            <person name="Matsuura K."/>
            <person name="Barry K."/>
            <person name="Labutti K."/>
            <person name="Kuo R."/>
            <person name="Ohm R.A."/>
            <person name="Bhattacharya S.S."/>
            <person name="Shirouzu T."/>
            <person name="Yoshinaga Y."/>
            <person name="Martin F.M."/>
            <person name="Grigoriev I.V."/>
            <person name="Hibbett D.S."/>
        </authorList>
    </citation>
    <scope>NUCLEOTIDE SEQUENCE [LARGE SCALE GENOMIC DNA]</scope>
    <source>
        <strain evidence="5 6">HHB12733</strain>
    </source>
</reference>
<evidence type="ECO:0000313" key="5">
    <source>
        <dbReference type="EMBL" id="KZT60865.1"/>
    </source>
</evidence>
<sequence>MSSGLDKSLDDMIKAKPRPQRRRRALPAKAAVLGANNVGAGAAVKAAARAAALPTPAKSSEPTVTQAQQEARKIVVSNLPLDVTEQQIKELFATTVGKTREAILAYNAKGQSKGIAHVTFFNKGDGYKAFKEYHNRLIDGSQSLSMLSAS</sequence>
<dbReference type="GO" id="GO:0005634">
    <property type="term" value="C:nucleus"/>
    <property type="evidence" value="ECO:0007669"/>
    <property type="project" value="TreeGrafter"/>
</dbReference>
<evidence type="ECO:0000256" key="1">
    <source>
        <dbReference type="ARBA" id="ARBA00022884"/>
    </source>
</evidence>
<dbReference type="PANTHER" id="PTHR19965:SF35">
    <property type="entry name" value="RNA ANNEALING PROTEIN YRA1"/>
    <property type="match status" value="1"/>
</dbReference>
<dbReference type="SMART" id="SM00360">
    <property type="entry name" value="RRM"/>
    <property type="match status" value="1"/>
</dbReference>
<dbReference type="PANTHER" id="PTHR19965">
    <property type="entry name" value="RNA AND EXPORT FACTOR BINDING PROTEIN"/>
    <property type="match status" value="1"/>
</dbReference>
<accession>A0A165IQC7</accession>
<dbReference type="GO" id="GO:0003729">
    <property type="term" value="F:mRNA binding"/>
    <property type="evidence" value="ECO:0007669"/>
    <property type="project" value="TreeGrafter"/>
</dbReference>
<evidence type="ECO:0000256" key="2">
    <source>
        <dbReference type="PROSITE-ProRule" id="PRU00176"/>
    </source>
</evidence>
<gene>
    <name evidence="5" type="ORF">CALCODRAFT_428565</name>
</gene>
<keyword evidence="6" id="KW-1185">Reference proteome</keyword>
<dbReference type="EMBL" id="KV423927">
    <property type="protein sequence ID" value="KZT60865.1"/>
    <property type="molecule type" value="Genomic_DNA"/>
</dbReference>
<organism evidence="5 6">
    <name type="scientific">Calocera cornea HHB12733</name>
    <dbReference type="NCBI Taxonomy" id="1353952"/>
    <lineage>
        <taxon>Eukaryota</taxon>
        <taxon>Fungi</taxon>
        <taxon>Dikarya</taxon>
        <taxon>Basidiomycota</taxon>
        <taxon>Agaricomycotina</taxon>
        <taxon>Dacrymycetes</taxon>
        <taxon>Dacrymycetales</taxon>
        <taxon>Dacrymycetaceae</taxon>
        <taxon>Calocera</taxon>
    </lineage>
</organism>
<dbReference type="InterPro" id="IPR000504">
    <property type="entry name" value="RRM_dom"/>
</dbReference>
<dbReference type="Proteomes" id="UP000076842">
    <property type="component" value="Unassembled WGS sequence"/>
</dbReference>
<feature type="region of interest" description="Disordered" evidence="3">
    <location>
        <begin position="1"/>
        <end position="25"/>
    </location>
</feature>